<evidence type="ECO:0000259" key="12">
    <source>
        <dbReference type="PROSITE" id="PS51806"/>
    </source>
</evidence>
<dbReference type="GO" id="GO:0005634">
    <property type="term" value="C:nucleus"/>
    <property type="evidence" value="ECO:0007669"/>
    <property type="project" value="UniProtKB-SubCell"/>
</dbReference>
<dbReference type="STRING" id="81972.D7KI13"/>
<keyword evidence="8" id="KW-0539">Nucleus</keyword>
<dbReference type="CDD" id="cd14708">
    <property type="entry name" value="bZIP_HBP1b-like"/>
    <property type="match status" value="1"/>
</dbReference>
<dbReference type="Pfam" id="PF14144">
    <property type="entry name" value="DOG1"/>
    <property type="match status" value="1"/>
</dbReference>
<name>D7KI13_ARALL</name>
<keyword evidence="7" id="KW-0804">Transcription</keyword>
<evidence type="ECO:0000256" key="10">
    <source>
        <dbReference type="SAM" id="Coils"/>
    </source>
</evidence>
<keyword evidence="10" id="KW-0175">Coiled coil</keyword>
<dbReference type="GO" id="GO:0003700">
    <property type="term" value="F:DNA-binding transcription factor activity"/>
    <property type="evidence" value="ECO:0007669"/>
    <property type="project" value="InterPro"/>
</dbReference>
<evidence type="ECO:0000256" key="4">
    <source>
        <dbReference type="ARBA" id="ARBA00023015"/>
    </source>
</evidence>
<gene>
    <name evidence="13" type="ORF">ARALYDRAFT_311885</name>
</gene>
<dbReference type="PROSITE" id="PS50176">
    <property type="entry name" value="ARM_REPEAT"/>
    <property type="match status" value="1"/>
</dbReference>
<evidence type="ECO:0000256" key="2">
    <source>
        <dbReference type="ARBA" id="ARBA00007163"/>
    </source>
</evidence>
<dbReference type="Pfam" id="PF25598">
    <property type="entry name" value="ARM_PUB"/>
    <property type="match status" value="1"/>
</dbReference>
<proteinExistence type="inferred from homology"/>
<dbReference type="SMART" id="SM00185">
    <property type="entry name" value="ARM"/>
    <property type="match status" value="3"/>
</dbReference>
<dbReference type="Gene3D" id="1.20.5.170">
    <property type="match status" value="1"/>
</dbReference>
<organism evidence="14">
    <name type="scientific">Arabidopsis lyrata subsp. lyrata</name>
    <name type="common">Lyre-leaved rock-cress</name>
    <dbReference type="NCBI Taxonomy" id="81972"/>
    <lineage>
        <taxon>Eukaryota</taxon>
        <taxon>Viridiplantae</taxon>
        <taxon>Streptophyta</taxon>
        <taxon>Embryophyta</taxon>
        <taxon>Tracheophyta</taxon>
        <taxon>Spermatophyta</taxon>
        <taxon>Magnoliopsida</taxon>
        <taxon>eudicotyledons</taxon>
        <taxon>Gunneridae</taxon>
        <taxon>Pentapetalae</taxon>
        <taxon>rosids</taxon>
        <taxon>malvids</taxon>
        <taxon>Brassicales</taxon>
        <taxon>Brassicaceae</taxon>
        <taxon>Camelineae</taxon>
        <taxon>Arabidopsis</taxon>
    </lineage>
</organism>
<feature type="repeat" description="ARM" evidence="9">
    <location>
        <begin position="463"/>
        <end position="506"/>
    </location>
</feature>
<keyword evidence="3" id="KW-0677">Repeat</keyword>
<dbReference type="AlphaFoldDB" id="D7KI13"/>
<evidence type="ECO:0000256" key="5">
    <source>
        <dbReference type="ARBA" id="ARBA00023125"/>
    </source>
</evidence>
<dbReference type="Pfam" id="PF00170">
    <property type="entry name" value="bZIP_1"/>
    <property type="match status" value="1"/>
</dbReference>
<dbReference type="PROSITE" id="PS00036">
    <property type="entry name" value="BZIP_BASIC"/>
    <property type="match status" value="1"/>
</dbReference>
<evidence type="ECO:0000313" key="13">
    <source>
        <dbReference type="EMBL" id="EFH68712.1"/>
    </source>
</evidence>
<dbReference type="InterPro" id="IPR004827">
    <property type="entry name" value="bZIP"/>
</dbReference>
<dbReference type="SMART" id="SM00338">
    <property type="entry name" value="BRLZ"/>
    <property type="match status" value="1"/>
</dbReference>
<dbReference type="PROSITE" id="PS50217">
    <property type="entry name" value="BZIP"/>
    <property type="match status" value="1"/>
</dbReference>
<evidence type="ECO:0000256" key="6">
    <source>
        <dbReference type="ARBA" id="ARBA00023159"/>
    </source>
</evidence>
<feature type="domain" description="DOG1" evidence="12">
    <location>
        <begin position="90"/>
        <end position="298"/>
    </location>
</feature>
<dbReference type="PANTHER" id="PTHR45693:SF9">
    <property type="entry name" value="TRANSCRIPTION FACTOR TGA9"/>
    <property type="match status" value="1"/>
</dbReference>
<sequence length="609" mass="66692">MDFYFHLCSLTLQRKATTSGKQLDAKTLRRLAQNREAARKSRLRKKAYVQQLESSRIKLSQLEQELQRARSQGLFMGGCGPPGPNITSGAAIFDMEYGRWLEDDNRHMSEIRTGLQAHLSDNDLRLIVDGYIAHFDEIFRLKAVAAKADVFHLIIGTWMSPAERCFIWMAGFRPSDLIKILVSQMDLLTEQQLMGIYSLQHSSQQAEEALSQGLEQLQQSLIDTLAASPVIDGMQQMAVALGKISNLEGFIRQADNLRQQTVHQLRRILTVRQAARCFLVIGEYYGRLRALSSLWLSRPRDSVSEQTRAAALAELRLISKQDPDSRLIIADAGAIPYLAETLYSSSHSSQENAAATLLNLSITSREPLMSSRGLLDALSHALRHHDTTTSPAAVQSSAATIYSLLITEESYRPIIGSKRDIIFSLIHIIRYADSHPRSIKDSLKALFAIALYPMNRSTMISLGAIPALFSLIVKDSRSGIVEDATAVMAQVAGCEESEEGMRRVSGANVLADLLDPCTGSSLRIKENAVGALLNLARCGGDAARSEVAAAVASGADEGAMEGIVYVAENGSVKGRKKAVDLLKLVVSGNGGGDSRFDYLLNENPNSRSS</sequence>
<evidence type="ECO:0000313" key="14">
    <source>
        <dbReference type="Proteomes" id="UP000008694"/>
    </source>
</evidence>
<dbReference type="GO" id="GO:0000976">
    <property type="term" value="F:transcription cis-regulatory region binding"/>
    <property type="evidence" value="ECO:0007669"/>
    <property type="project" value="UniProtKB-ARBA"/>
</dbReference>
<evidence type="ECO:0000256" key="8">
    <source>
        <dbReference type="ARBA" id="ARBA00023242"/>
    </source>
</evidence>
<dbReference type="GO" id="GO:0006351">
    <property type="term" value="P:DNA-templated transcription"/>
    <property type="evidence" value="ECO:0007669"/>
    <property type="project" value="InterPro"/>
</dbReference>
<keyword evidence="5" id="KW-0238">DNA-binding</keyword>
<evidence type="ECO:0000256" key="1">
    <source>
        <dbReference type="ARBA" id="ARBA00004123"/>
    </source>
</evidence>
<keyword evidence="14" id="KW-1185">Reference proteome</keyword>
<keyword evidence="4" id="KW-0805">Transcription regulation</keyword>
<dbReference type="Gramene" id="fgenesh1_pm.C_scaffold_1000665">
    <property type="protein sequence ID" value="fgenesh1_pm.C_scaffold_1000665"/>
    <property type="gene ID" value="fgenesh1_pm.C_scaffold_1000665"/>
</dbReference>
<dbReference type="InterPro" id="IPR058678">
    <property type="entry name" value="ARM_PUB"/>
</dbReference>
<feature type="coiled-coil region" evidence="10">
    <location>
        <begin position="45"/>
        <end position="72"/>
    </location>
</feature>
<dbReference type="Gene3D" id="1.25.10.10">
    <property type="entry name" value="Leucine-rich Repeat Variant"/>
    <property type="match status" value="1"/>
</dbReference>
<evidence type="ECO:0000256" key="3">
    <source>
        <dbReference type="ARBA" id="ARBA00022737"/>
    </source>
</evidence>
<dbReference type="EMBL" id="GL348713">
    <property type="protein sequence ID" value="EFH68712.1"/>
    <property type="molecule type" value="Genomic_DNA"/>
</dbReference>
<dbReference type="FunFam" id="1.20.5.170:FF:000019">
    <property type="entry name" value="BZIP family transcription factor"/>
    <property type="match status" value="1"/>
</dbReference>
<dbReference type="Proteomes" id="UP000008694">
    <property type="component" value="Unassembled WGS sequence"/>
</dbReference>
<dbReference type="InterPro" id="IPR011989">
    <property type="entry name" value="ARM-like"/>
</dbReference>
<evidence type="ECO:0000256" key="9">
    <source>
        <dbReference type="PROSITE-ProRule" id="PRU00259"/>
    </source>
</evidence>
<dbReference type="PANTHER" id="PTHR45693">
    <property type="entry name" value="TRANSCRIPTION FACTOR TGA9"/>
    <property type="match status" value="1"/>
</dbReference>
<dbReference type="FunFam" id="1.25.10.10:FF:000561">
    <property type="entry name" value="ARM repeat superfamily protein"/>
    <property type="match status" value="1"/>
</dbReference>
<dbReference type="InterPro" id="IPR025422">
    <property type="entry name" value="TGA_domain"/>
</dbReference>
<dbReference type="HOGENOM" id="CLU_448610_0_0_1"/>
<dbReference type="PROSITE" id="PS51806">
    <property type="entry name" value="DOG1"/>
    <property type="match status" value="1"/>
</dbReference>
<evidence type="ECO:0000256" key="7">
    <source>
        <dbReference type="ARBA" id="ARBA00023163"/>
    </source>
</evidence>
<dbReference type="SUPFAM" id="SSF48371">
    <property type="entry name" value="ARM repeat"/>
    <property type="match status" value="1"/>
</dbReference>
<protein>
    <submittedName>
        <fullName evidence="13">T27G7.2</fullName>
    </submittedName>
</protein>
<dbReference type="InterPro" id="IPR046347">
    <property type="entry name" value="bZIP_sf"/>
</dbReference>
<comment type="subcellular location">
    <subcellularLocation>
        <location evidence="1">Nucleus</location>
    </subcellularLocation>
</comment>
<accession>D7KI13</accession>
<dbReference type="InterPro" id="IPR016024">
    <property type="entry name" value="ARM-type_fold"/>
</dbReference>
<evidence type="ECO:0000259" key="11">
    <source>
        <dbReference type="PROSITE" id="PS50217"/>
    </source>
</evidence>
<keyword evidence="6" id="KW-0010">Activator</keyword>
<reference evidence="14" key="1">
    <citation type="journal article" date="2011" name="Nat. Genet.">
        <title>The Arabidopsis lyrata genome sequence and the basis of rapid genome size change.</title>
        <authorList>
            <person name="Hu T.T."/>
            <person name="Pattyn P."/>
            <person name="Bakker E.G."/>
            <person name="Cao J."/>
            <person name="Cheng J.-F."/>
            <person name="Clark R.M."/>
            <person name="Fahlgren N."/>
            <person name="Fawcett J.A."/>
            <person name="Grimwood J."/>
            <person name="Gundlach H."/>
            <person name="Haberer G."/>
            <person name="Hollister J.D."/>
            <person name="Ossowski S."/>
            <person name="Ottilar R.P."/>
            <person name="Salamov A.A."/>
            <person name="Schneeberger K."/>
            <person name="Spannagl M."/>
            <person name="Wang X."/>
            <person name="Yang L."/>
            <person name="Nasrallah M.E."/>
            <person name="Bergelson J."/>
            <person name="Carrington J.C."/>
            <person name="Gaut B.S."/>
            <person name="Schmutz J."/>
            <person name="Mayer K.F.X."/>
            <person name="Van de Peer Y."/>
            <person name="Grigoriev I.V."/>
            <person name="Nordborg M."/>
            <person name="Weigel D."/>
            <person name="Guo Y.-L."/>
        </authorList>
    </citation>
    <scope>NUCLEOTIDE SEQUENCE [LARGE SCALE GENOMIC DNA]</scope>
    <source>
        <strain evidence="14">cv. MN47</strain>
    </source>
</reference>
<comment type="similarity">
    <text evidence="2">Belongs to the bZIP family.</text>
</comment>
<dbReference type="eggNOG" id="KOG0167">
    <property type="taxonomic scope" value="Eukaryota"/>
</dbReference>
<dbReference type="SUPFAM" id="SSF57959">
    <property type="entry name" value="Leucine zipper domain"/>
    <property type="match status" value="1"/>
</dbReference>
<feature type="domain" description="BZIP" evidence="11">
    <location>
        <begin position="24"/>
        <end position="68"/>
    </location>
</feature>
<dbReference type="InterPro" id="IPR000225">
    <property type="entry name" value="Armadillo"/>
</dbReference>